<dbReference type="Proteomes" id="UP000266260">
    <property type="component" value="Unassembled WGS sequence"/>
</dbReference>
<evidence type="ECO:0000313" key="9">
    <source>
        <dbReference type="EMBL" id="RIE06829.1"/>
    </source>
</evidence>
<evidence type="ECO:0000256" key="5">
    <source>
        <dbReference type="ARBA" id="ARBA00037900"/>
    </source>
</evidence>
<gene>
    <name evidence="10" type="ORF">SMC5_02450</name>
    <name evidence="9" type="ORF">SMC6_08330</name>
</gene>
<dbReference type="PANTHER" id="PTHR11080">
    <property type="entry name" value="PYRAZINAMIDASE/NICOTINAMIDASE"/>
    <property type="match status" value="1"/>
</dbReference>
<reference evidence="11 12" key="1">
    <citation type="submission" date="2018-09" db="EMBL/GenBank/DDBJ databases">
        <title>Discovery and Ecogenomic Context for Candidatus Cryosericales, a Global Caldiserica Order Active in Thawing Permafrost.</title>
        <authorList>
            <person name="Martinez M.A."/>
            <person name="Woodcroft B.J."/>
            <person name="Ignacio Espinoza J.C."/>
            <person name="Zayed A."/>
            <person name="Singleton C.M."/>
            <person name="Boyd J."/>
            <person name="Li Y.-F."/>
            <person name="Purvine S."/>
            <person name="Maughan H."/>
            <person name="Hodgkins S.B."/>
            <person name="Anderson D."/>
            <person name="Sederholm M."/>
            <person name="Temperton B."/>
            <person name="Saleska S.R."/>
            <person name="Tyson G.W."/>
            <person name="Rich V.I."/>
        </authorList>
    </citation>
    <scope>NUCLEOTIDE SEQUENCE [LARGE SCALE GENOMIC DNA]</scope>
    <source>
        <strain evidence="10 12">SMC5</strain>
        <strain evidence="9 11">SMC6</strain>
    </source>
</reference>
<dbReference type="InterPro" id="IPR036380">
    <property type="entry name" value="Isochorismatase-like_sf"/>
</dbReference>
<evidence type="ECO:0000313" key="11">
    <source>
        <dbReference type="Proteomes" id="UP000266260"/>
    </source>
</evidence>
<dbReference type="Gene3D" id="3.40.50.850">
    <property type="entry name" value="Isochorismatase-like"/>
    <property type="match status" value="1"/>
</dbReference>
<evidence type="ECO:0000256" key="4">
    <source>
        <dbReference type="ARBA" id="ARBA00022801"/>
    </source>
</evidence>
<dbReference type="GO" id="GO:0008936">
    <property type="term" value="F:nicotinamidase activity"/>
    <property type="evidence" value="ECO:0007669"/>
    <property type="project" value="UniProtKB-EC"/>
</dbReference>
<accession>A0A398D058</accession>
<comment type="pathway">
    <text evidence="5">Cofactor biosynthesis; nicotinate biosynthesis; nicotinate from nicotinamide: step 1/1.</text>
</comment>
<keyword evidence="2" id="KW-0662">Pyridine nucleotide biosynthesis</keyword>
<sequence>MSQESFGPESALLVVDVQNDFCPGGTLAVDGGDTIIPVINAWMPRFATVVASRDWHPANSVHFTNWPPHCIAGTYGAQFRAGLDTERFLLVLDKGTGNADDGYSAFEATSEDLESWLHGRGIEMLYVCGLATDYCVLQTVLDARRLGFGVTVIGDAIAAVEVNPGDGQRAQEAMEAAGARFVLSGQD</sequence>
<dbReference type="Proteomes" id="UP000266489">
    <property type="component" value="Unassembled WGS sequence"/>
</dbReference>
<dbReference type="SUPFAM" id="SSF52499">
    <property type="entry name" value="Isochorismatase-like hydrolases"/>
    <property type="match status" value="1"/>
</dbReference>
<protein>
    <recommendedName>
        <fullName evidence="6">nicotinamidase</fullName>
        <ecNumber evidence="6">3.5.1.19</ecNumber>
    </recommendedName>
    <alternativeName>
        <fullName evidence="7">Nicotinamide deamidase</fullName>
    </alternativeName>
</protein>
<evidence type="ECO:0000256" key="3">
    <source>
        <dbReference type="ARBA" id="ARBA00022723"/>
    </source>
</evidence>
<organism evidence="9 11">
    <name type="scientific">Candidatus Cryosericum odellii</name>
    <dbReference type="NCBI Taxonomy" id="2290917"/>
    <lineage>
        <taxon>Bacteria</taxon>
        <taxon>Pseudomonadati</taxon>
        <taxon>Caldisericota/Cryosericota group</taxon>
        <taxon>Candidatus Cryosericota</taxon>
        <taxon>Candidatus Cryosericia</taxon>
        <taxon>Candidatus Cryosericales</taxon>
        <taxon>Candidatus Cryosericaceae</taxon>
        <taxon>Candidatus Cryosericum</taxon>
    </lineage>
</organism>
<dbReference type="EC" id="3.5.1.19" evidence="6"/>
<dbReference type="InterPro" id="IPR052347">
    <property type="entry name" value="Isochorismatase_Nicotinamidase"/>
</dbReference>
<dbReference type="EMBL" id="QXIU01000066">
    <property type="protein sequence ID" value="RIE13741.1"/>
    <property type="molecule type" value="Genomic_DNA"/>
</dbReference>
<name>A0A398D058_9BACT</name>
<comment type="similarity">
    <text evidence="1">Belongs to the isochorismatase family.</text>
</comment>
<proteinExistence type="inferred from homology"/>
<dbReference type="GO" id="GO:0046872">
    <property type="term" value="F:metal ion binding"/>
    <property type="evidence" value="ECO:0007669"/>
    <property type="project" value="UniProtKB-KW"/>
</dbReference>
<evidence type="ECO:0000256" key="6">
    <source>
        <dbReference type="ARBA" id="ARBA00039017"/>
    </source>
</evidence>
<evidence type="ECO:0000256" key="7">
    <source>
        <dbReference type="ARBA" id="ARBA00043224"/>
    </source>
</evidence>
<keyword evidence="11" id="KW-1185">Reference proteome</keyword>
<dbReference type="EMBL" id="QXIT01000147">
    <property type="protein sequence ID" value="RIE06829.1"/>
    <property type="molecule type" value="Genomic_DNA"/>
</dbReference>
<feature type="domain" description="Isochorismatase-like" evidence="8">
    <location>
        <begin position="10"/>
        <end position="180"/>
    </location>
</feature>
<evidence type="ECO:0000259" key="8">
    <source>
        <dbReference type="Pfam" id="PF00857"/>
    </source>
</evidence>
<comment type="caution">
    <text evidence="9">The sequence shown here is derived from an EMBL/GenBank/DDBJ whole genome shotgun (WGS) entry which is preliminary data.</text>
</comment>
<evidence type="ECO:0000313" key="12">
    <source>
        <dbReference type="Proteomes" id="UP000266489"/>
    </source>
</evidence>
<accession>A0A398DT00</accession>
<evidence type="ECO:0000256" key="1">
    <source>
        <dbReference type="ARBA" id="ARBA00006336"/>
    </source>
</evidence>
<dbReference type="RefSeq" id="WP_119119444.1">
    <property type="nucleotide sequence ID" value="NZ_QXIT01000147.1"/>
</dbReference>
<evidence type="ECO:0000313" key="10">
    <source>
        <dbReference type="EMBL" id="RIE13741.1"/>
    </source>
</evidence>
<dbReference type="PANTHER" id="PTHR11080:SF2">
    <property type="entry name" value="LD05707P"/>
    <property type="match status" value="1"/>
</dbReference>
<keyword evidence="4" id="KW-0378">Hydrolase</keyword>
<keyword evidence="3" id="KW-0479">Metal-binding</keyword>
<evidence type="ECO:0000256" key="2">
    <source>
        <dbReference type="ARBA" id="ARBA00022642"/>
    </source>
</evidence>
<dbReference type="OrthoDB" id="9791276at2"/>
<dbReference type="CDD" id="cd01011">
    <property type="entry name" value="nicotinamidase"/>
    <property type="match status" value="1"/>
</dbReference>
<dbReference type="GO" id="GO:0019363">
    <property type="term" value="P:pyridine nucleotide biosynthetic process"/>
    <property type="evidence" value="ECO:0007669"/>
    <property type="project" value="UniProtKB-KW"/>
</dbReference>
<dbReference type="AlphaFoldDB" id="A0A398D058"/>
<dbReference type="Pfam" id="PF00857">
    <property type="entry name" value="Isochorismatase"/>
    <property type="match status" value="1"/>
</dbReference>
<dbReference type="InterPro" id="IPR000868">
    <property type="entry name" value="Isochorismatase-like_dom"/>
</dbReference>